<dbReference type="GO" id="GO:0052654">
    <property type="term" value="F:L-leucine-2-oxoglutarate transaminase activity"/>
    <property type="evidence" value="ECO:0007669"/>
    <property type="project" value="RHEA"/>
</dbReference>
<comment type="pathway">
    <text evidence="2 18">Amino-acid biosynthesis; L-isoleucine biosynthesis; L-isoleucine from 2-oxobutanoate: step 4/4.</text>
</comment>
<comment type="catalytic activity">
    <reaction evidence="13 17">
        <text>L-leucine + 2-oxoglutarate = 4-methyl-2-oxopentanoate + L-glutamate</text>
        <dbReference type="Rhea" id="RHEA:18321"/>
        <dbReference type="ChEBI" id="CHEBI:16810"/>
        <dbReference type="ChEBI" id="CHEBI:17865"/>
        <dbReference type="ChEBI" id="CHEBI:29985"/>
        <dbReference type="ChEBI" id="CHEBI:57427"/>
        <dbReference type="EC" id="2.6.1.42"/>
    </reaction>
</comment>
<evidence type="ECO:0000256" key="1">
    <source>
        <dbReference type="ARBA" id="ARBA00001933"/>
    </source>
</evidence>
<dbReference type="InterPro" id="IPR005786">
    <property type="entry name" value="B_amino_transII"/>
</dbReference>
<dbReference type="NCBIfam" id="NF009897">
    <property type="entry name" value="PRK13357.1"/>
    <property type="match status" value="1"/>
</dbReference>
<dbReference type="GO" id="GO:0009097">
    <property type="term" value="P:isoleucine biosynthetic process"/>
    <property type="evidence" value="ECO:0007669"/>
    <property type="project" value="UniProtKB-UniPathway"/>
</dbReference>
<evidence type="ECO:0000256" key="12">
    <source>
        <dbReference type="ARBA" id="ARBA00048798"/>
    </source>
</evidence>
<feature type="modified residue" description="N6-(pyridoxal phosphate)lysine" evidence="14">
    <location>
        <position position="196"/>
    </location>
</feature>
<evidence type="ECO:0000256" key="18">
    <source>
        <dbReference type="RuleBase" id="RU004519"/>
    </source>
</evidence>
<dbReference type="Proteomes" id="UP000187172">
    <property type="component" value="Unassembled WGS sequence"/>
</dbReference>
<keyword evidence="20" id="KW-1185">Reference proteome</keyword>
<evidence type="ECO:0000256" key="15">
    <source>
        <dbReference type="RuleBase" id="RU004106"/>
    </source>
</evidence>
<comment type="catalytic activity">
    <reaction evidence="11 17">
        <text>L-valine + 2-oxoglutarate = 3-methyl-2-oxobutanoate + L-glutamate</text>
        <dbReference type="Rhea" id="RHEA:24813"/>
        <dbReference type="ChEBI" id="CHEBI:11851"/>
        <dbReference type="ChEBI" id="CHEBI:16810"/>
        <dbReference type="ChEBI" id="CHEBI:29985"/>
        <dbReference type="ChEBI" id="CHEBI:57762"/>
        <dbReference type="EC" id="2.6.1.42"/>
    </reaction>
</comment>
<dbReference type="GO" id="GO:0009099">
    <property type="term" value="P:L-valine biosynthetic process"/>
    <property type="evidence" value="ECO:0007669"/>
    <property type="project" value="UniProtKB-UniPathway"/>
</dbReference>
<evidence type="ECO:0000256" key="3">
    <source>
        <dbReference type="ARBA" id="ARBA00004931"/>
    </source>
</evidence>
<organism evidence="19 20">
    <name type="scientific">Paenibacillus rhizosphaerae</name>
    <dbReference type="NCBI Taxonomy" id="297318"/>
    <lineage>
        <taxon>Bacteria</taxon>
        <taxon>Bacillati</taxon>
        <taxon>Bacillota</taxon>
        <taxon>Bacilli</taxon>
        <taxon>Bacillales</taxon>
        <taxon>Paenibacillaceae</taxon>
        <taxon>Paenibacillus</taxon>
    </lineage>
</organism>
<evidence type="ECO:0000256" key="7">
    <source>
        <dbReference type="ARBA" id="ARBA00022605"/>
    </source>
</evidence>
<accession>A0A1R1DX75</accession>
<sequence length="355" mass="39299">MTQEISIQLTTEPRTRPDSEKLGFGKYFTDHMFMMDYTLEQGWHNPRIVPYAPLQMDPASMVFHYGQAVFEGLKAYQTSTGELLLFRPDKNMKRLNRSNERLGIPEVSGDFVIEAIRTLINIDRAWVPTAPGTSLYIRPFIIATEACLGVRESHTYQLIVILSPVGAYYSGGLAPVKINVESSYTRAVQGGIGHAKAAGNYAASIKAQSNAKKGGYSQVLWLDALEKKYIEEVGSMNIFFKIGGKVITPAINGSILEGVTRASVLELLGSWNIPVEERKISIEEIFEANAKGELEEVFGTGTAAVISPVGELYWNDRQVLINNGQIGPYSQKLYDTLTGIQTGRLPDPLKWTMPV</sequence>
<dbReference type="NCBIfam" id="TIGR01123">
    <property type="entry name" value="ilvE_II"/>
    <property type="match status" value="1"/>
</dbReference>
<dbReference type="EC" id="2.6.1.42" evidence="17"/>
<dbReference type="GO" id="GO:0009098">
    <property type="term" value="P:L-leucine biosynthetic process"/>
    <property type="evidence" value="ECO:0007669"/>
    <property type="project" value="UniProtKB-UniPathway"/>
</dbReference>
<dbReference type="InterPro" id="IPR043131">
    <property type="entry name" value="BCAT-like_N"/>
</dbReference>
<gene>
    <name evidence="19" type="ORF">BK138_34810</name>
</gene>
<evidence type="ECO:0000256" key="10">
    <source>
        <dbReference type="ARBA" id="ARBA00023304"/>
    </source>
</evidence>
<evidence type="ECO:0000313" key="20">
    <source>
        <dbReference type="Proteomes" id="UP000187172"/>
    </source>
</evidence>
<evidence type="ECO:0000256" key="8">
    <source>
        <dbReference type="ARBA" id="ARBA00022679"/>
    </source>
</evidence>
<dbReference type="AlphaFoldDB" id="A0A1R1DX75"/>
<dbReference type="PANTHER" id="PTHR11825:SF44">
    <property type="entry name" value="BRANCHED-CHAIN-AMINO-ACID AMINOTRANSFERASE"/>
    <property type="match status" value="1"/>
</dbReference>
<evidence type="ECO:0000256" key="11">
    <source>
        <dbReference type="ARBA" id="ARBA00048212"/>
    </source>
</evidence>
<dbReference type="Gene3D" id="3.30.470.10">
    <property type="match status" value="1"/>
</dbReference>
<comment type="pathway">
    <text evidence="4 18">Amino-acid biosynthesis; L-leucine biosynthesis; L-leucine from 3-methyl-2-oxobutanoate: step 4/4.</text>
</comment>
<dbReference type="PIRSF" id="PIRSF006468">
    <property type="entry name" value="BCAT1"/>
    <property type="match status" value="1"/>
</dbReference>
<comment type="catalytic activity">
    <reaction evidence="12 17">
        <text>L-isoleucine + 2-oxoglutarate = (S)-3-methyl-2-oxopentanoate + L-glutamate</text>
        <dbReference type="Rhea" id="RHEA:24801"/>
        <dbReference type="ChEBI" id="CHEBI:16810"/>
        <dbReference type="ChEBI" id="CHEBI:29985"/>
        <dbReference type="ChEBI" id="CHEBI:35146"/>
        <dbReference type="ChEBI" id="CHEBI:58045"/>
        <dbReference type="EC" id="2.6.1.42"/>
    </reaction>
</comment>
<evidence type="ECO:0000256" key="5">
    <source>
        <dbReference type="ARBA" id="ARBA00009320"/>
    </source>
</evidence>
<evidence type="ECO:0000313" key="19">
    <source>
        <dbReference type="EMBL" id="OMF44204.1"/>
    </source>
</evidence>
<evidence type="ECO:0000256" key="14">
    <source>
        <dbReference type="PIRSR" id="PIRSR006468-1"/>
    </source>
</evidence>
<comment type="cofactor">
    <cofactor evidence="1 16">
        <name>pyridoxal 5'-phosphate</name>
        <dbReference type="ChEBI" id="CHEBI:597326"/>
    </cofactor>
</comment>
<dbReference type="InterPro" id="IPR036038">
    <property type="entry name" value="Aminotransferase-like"/>
</dbReference>
<dbReference type="GO" id="GO:0052656">
    <property type="term" value="F:L-isoleucine-2-oxoglutarate transaminase activity"/>
    <property type="evidence" value="ECO:0007669"/>
    <property type="project" value="RHEA"/>
</dbReference>
<keyword evidence="9 16" id="KW-0663">Pyridoxal phosphate</keyword>
<reference evidence="19 20" key="1">
    <citation type="submission" date="2016-11" db="EMBL/GenBank/DDBJ databases">
        <title>Paenibacillus species isolates.</title>
        <authorList>
            <person name="Beno S.M."/>
        </authorList>
    </citation>
    <scope>NUCLEOTIDE SEQUENCE [LARGE SCALE GENOMIC DNA]</scope>
    <source>
        <strain evidence="19 20">FSL R5-0378</strain>
    </source>
</reference>
<evidence type="ECO:0000256" key="16">
    <source>
        <dbReference type="RuleBase" id="RU004516"/>
    </source>
</evidence>
<dbReference type="SUPFAM" id="SSF56752">
    <property type="entry name" value="D-aminoacid aminotransferase-like PLP-dependent enzymes"/>
    <property type="match status" value="1"/>
</dbReference>
<keyword evidence="6 17" id="KW-0032">Aminotransferase</keyword>
<dbReference type="GO" id="GO:0052655">
    <property type="term" value="F:L-valine-2-oxoglutarate transaminase activity"/>
    <property type="evidence" value="ECO:0007669"/>
    <property type="project" value="RHEA"/>
</dbReference>
<protein>
    <recommendedName>
        <fullName evidence="17">Branched-chain-amino-acid aminotransferase</fullName>
        <ecNumber evidence="17">2.6.1.42</ecNumber>
    </recommendedName>
</protein>
<dbReference type="PANTHER" id="PTHR11825">
    <property type="entry name" value="SUBGROUP IIII AMINOTRANSFERASE"/>
    <property type="match status" value="1"/>
</dbReference>
<keyword evidence="10 17" id="KW-0100">Branched-chain amino acid biosynthesis</keyword>
<evidence type="ECO:0000256" key="2">
    <source>
        <dbReference type="ARBA" id="ARBA00004824"/>
    </source>
</evidence>
<dbReference type="UniPathway" id="UPA00048">
    <property type="reaction ID" value="UER00073"/>
</dbReference>
<dbReference type="UniPathway" id="UPA00047">
    <property type="reaction ID" value="UER00058"/>
</dbReference>
<dbReference type="RefSeq" id="WP_076176975.1">
    <property type="nucleotide sequence ID" value="NZ_MRTP01000027.1"/>
</dbReference>
<comment type="caution">
    <text evidence="19">The sequence shown here is derived from an EMBL/GenBank/DDBJ whole genome shotgun (WGS) entry which is preliminary data.</text>
</comment>
<dbReference type="InterPro" id="IPR043132">
    <property type="entry name" value="BCAT-like_C"/>
</dbReference>
<keyword evidence="7 17" id="KW-0028">Amino-acid biosynthesis</keyword>
<name>A0A1R1DX75_9BACL</name>
<dbReference type="InterPro" id="IPR018300">
    <property type="entry name" value="Aminotrans_IV_CS"/>
</dbReference>
<dbReference type="InterPro" id="IPR033939">
    <property type="entry name" value="BCAT_family"/>
</dbReference>
<evidence type="ECO:0000256" key="17">
    <source>
        <dbReference type="RuleBase" id="RU004517"/>
    </source>
</evidence>
<dbReference type="STRING" id="297318.BK138_34810"/>
<proteinExistence type="inferred from homology"/>
<dbReference type="CDD" id="cd01557">
    <property type="entry name" value="BCAT_beta_family"/>
    <property type="match status" value="1"/>
</dbReference>
<comment type="pathway">
    <text evidence="3 18">Amino-acid biosynthesis; L-valine biosynthesis; L-valine from pyruvate: step 4/4.</text>
</comment>
<dbReference type="Pfam" id="PF01063">
    <property type="entry name" value="Aminotran_4"/>
    <property type="match status" value="1"/>
</dbReference>
<evidence type="ECO:0000256" key="4">
    <source>
        <dbReference type="ARBA" id="ARBA00005072"/>
    </source>
</evidence>
<evidence type="ECO:0000256" key="9">
    <source>
        <dbReference type="ARBA" id="ARBA00022898"/>
    </source>
</evidence>
<evidence type="ECO:0000256" key="6">
    <source>
        <dbReference type="ARBA" id="ARBA00022576"/>
    </source>
</evidence>
<evidence type="ECO:0000256" key="13">
    <source>
        <dbReference type="ARBA" id="ARBA00049229"/>
    </source>
</evidence>
<comment type="similarity">
    <text evidence="5 15">Belongs to the class-IV pyridoxal-phosphate-dependent aminotransferase family.</text>
</comment>
<dbReference type="InterPro" id="IPR001544">
    <property type="entry name" value="Aminotrans_IV"/>
</dbReference>
<keyword evidence="8 17" id="KW-0808">Transferase</keyword>
<dbReference type="PROSITE" id="PS00770">
    <property type="entry name" value="AA_TRANSFER_CLASS_4"/>
    <property type="match status" value="1"/>
</dbReference>
<dbReference type="EMBL" id="MRTP01000027">
    <property type="protein sequence ID" value="OMF44204.1"/>
    <property type="molecule type" value="Genomic_DNA"/>
</dbReference>
<dbReference type="Gene3D" id="3.20.10.10">
    <property type="entry name" value="D-amino Acid Aminotransferase, subunit A, domain 2"/>
    <property type="match status" value="1"/>
</dbReference>
<dbReference type="UniPathway" id="UPA00049">
    <property type="reaction ID" value="UER00062"/>
</dbReference>